<evidence type="ECO:0000313" key="1">
    <source>
        <dbReference type="EMBL" id="VVE68776.1"/>
    </source>
</evidence>
<evidence type="ECO:0000313" key="2">
    <source>
        <dbReference type="Proteomes" id="UP000414136"/>
    </source>
</evidence>
<protein>
    <submittedName>
        <fullName evidence="1">Uncharacterized protein</fullName>
    </submittedName>
</protein>
<keyword evidence="2" id="KW-1185">Reference proteome</keyword>
<sequence length="85" mass="9433">MPKLDSFTCNEKQFEVHYIEVGLSAHGIGISPQVRRVGTGAWRSIGPSSAVYAGKAEAFEATIEFVKNEIFFWDEWEARANAPAN</sequence>
<name>A0A5E5A6B0_9BURK</name>
<dbReference type="EMBL" id="CABPSQ010000004">
    <property type="protein sequence ID" value="VVE68776.1"/>
    <property type="molecule type" value="Genomic_DNA"/>
</dbReference>
<dbReference type="Proteomes" id="UP000414136">
    <property type="component" value="Unassembled WGS sequence"/>
</dbReference>
<dbReference type="AlphaFoldDB" id="A0A5E5A6B0"/>
<dbReference type="RefSeq" id="WP_150625954.1">
    <property type="nucleotide sequence ID" value="NZ_CABPSQ010000004.1"/>
</dbReference>
<gene>
    <name evidence="1" type="ORF">PCA31118_03035</name>
</gene>
<reference evidence="1 2" key="1">
    <citation type="submission" date="2019-08" db="EMBL/GenBank/DDBJ databases">
        <authorList>
            <person name="Peeters C."/>
        </authorList>
    </citation>
    <scope>NUCLEOTIDE SEQUENCE [LARGE SCALE GENOMIC DNA]</scope>
    <source>
        <strain evidence="1 2">LMG 31118</strain>
    </source>
</reference>
<accession>A0A5E5A6B0</accession>
<organism evidence="1 2">
    <name type="scientific">Pandoraea captiosa</name>
    <dbReference type="NCBI Taxonomy" id="2508302"/>
    <lineage>
        <taxon>Bacteria</taxon>
        <taxon>Pseudomonadati</taxon>
        <taxon>Pseudomonadota</taxon>
        <taxon>Betaproteobacteria</taxon>
        <taxon>Burkholderiales</taxon>
        <taxon>Burkholderiaceae</taxon>
        <taxon>Pandoraea</taxon>
    </lineage>
</organism>
<proteinExistence type="predicted"/>